<organism evidence="2 3">
    <name type="scientific">Algoriphagus winogradskyi</name>
    <dbReference type="NCBI Taxonomy" id="237017"/>
    <lineage>
        <taxon>Bacteria</taxon>
        <taxon>Pseudomonadati</taxon>
        <taxon>Bacteroidota</taxon>
        <taxon>Cytophagia</taxon>
        <taxon>Cytophagales</taxon>
        <taxon>Cyclobacteriaceae</taxon>
        <taxon>Algoriphagus</taxon>
    </lineage>
</organism>
<accession>A0ABY1PA03</accession>
<name>A0ABY1PA03_9BACT</name>
<feature type="domain" description="Transposase IS200-like" evidence="1">
    <location>
        <begin position="21"/>
        <end position="181"/>
    </location>
</feature>
<dbReference type="PANTHER" id="PTHR36966">
    <property type="entry name" value="REP-ASSOCIATED TYROSINE TRANSPOSASE"/>
    <property type="match status" value="1"/>
</dbReference>
<reference evidence="2 3" key="1">
    <citation type="submission" date="2017-05" db="EMBL/GenBank/DDBJ databases">
        <authorList>
            <person name="Varghese N."/>
            <person name="Submissions S."/>
        </authorList>
    </citation>
    <scope>NUCLEOTIDE SEQUENCE [LARGE SCALE GENOMIC DNA]</scope>
    <source>
        <strain evidence="2 3">DSM 15360</strain>
    </source>
</reference>
<dbReference type="EMBL" id="FXUA01000006">
    <property type="protein sequence ID" value="SMP29840.1"/>
    <property type="molecule type" value="Genomic_DNA"/>
</dbReference>
<dbReference type="InterPro" id="IPR002686">
    <property type="entry name" value="Transposase_17"/>
</dbReference>
<proteinExistence type="predicted"/>
<dbReference type="Proteomes" id="UP001157915">
    <property type="component" value="Unassembled WGS sequence"/>
</dbReference>
<dbReference type="InterPro" id="IPR036515">
    <property type="entry name" value="Transposase_17_sf"/>
</dbReference>
<dbReference type="Gene3D" id="3.30.70.1290">
    <property type="entry name" value="Transposase IS200-like"/>
    <property type="match status" value="1"/>
</dbReference>
<dbReference type="PANTHER" id="PTHR36966:SF1">
    <property type="entry name" value="REP-ASSOCIATED TYROSINE TRANSPOSASE"/>
    <property type="match status" value="1"/>
</dbReference>
<evidence type="ECO:0000313" key="2">
    <source>
        <dbReference type="EMBL" id="SMP29840.1"/>
    </source>
</evidence>
<keyword evidence="3" id="KW-1185">Reference proteome</keyword>
<gene>
    <name evidence="2" type="ORF">SAMN06265367_106198</name>
</gene>
<evidence type="ECO:0000259" key="1">
    <source>
        <dbReference type="SMART" id="SM01321"/>
    </source>
</evidence>
<dbReference type="SMART" id="SM01321">
    <property type="entry name" value="Y1_Tnp"/>
    <property type="match status" value="1"/>
</dbReference>
<protein>
    <submittedName>
        <fullName evidence="2">REP element-mobilizing transposase RayT</fullName>
    </submittedName>
</protein>
<sequence>MTYDPNFHHRRSVRLKGYDYSKAGLYFITICCYRRECFFGEILKRGKRQIMSLSKSGWVVQEGWFEIPLHYPEVVLHEFVVMPNHIHGIIEIVDSVGANKHSPNYHEGARANIDSPLQLPNTEFKSPSKTIGSIVRGYKIGVTKWHRANTDIYNVWQRSYHDHVIRNERSHANISNYILNNPSNWDDDMFYKS</sequence>
<dbReference type="InterPro" id="IPR052715">
    <property type="entry name" value="RAYT_transposase"/>
</dbReference>
<dbReference type="SUPFAM" id="SSF143422">
    <property type="entry name" value="Transposase IS200-like"/>
    <property type="match status" value="1"/>
</dbReference>
<comment type="caution">
    <text evidence="2">The sequence shown here is derived from an EMBL/GenBank/DDBJ whole genome shotgun (WGS) entry which is preliminary data.</text>
</comment>
<evidence type="ECO:0000313" key="3">
    <source>
        <dbReference type="Proteomes" id="UP001157915"/>
    </source>
</evidence>